<dbReference type="GO" id="GO:0035197">
    <property type="term" value="F:siRNA binding"/>
    <property type="evidence" value="ECO:0007669"/>
    <property type="project" value="TreeGrafter"/>
</dbReference>
<feature type="domain" description="DRBM" evidence="3">
    <location>
        <begin position="39"/>
        <end position="110"/>
    </location>
</feature>
<proteinExistence type="predicted"/>
<feature type="domain" description="DRBM" evidence="3">
    <location>
        <begin position="177"/>
        <end position="248"/>
    </location>
</feature>
<organism evidence="4">
    <name type="scientific">Schizaphis graminum</name>
    <name type="common">Green bug aphid</name>
    <dbReference type="NCBI Taxonomy" id="13262"/>
    <lineage>
        <taxon>Eukaryota</taxon>
        <taxon>Metazoa</taxon>
        <taxon>Ecdysozoa</taxon>
        <taxon>Arthropoda</taxon>
        <taxon>Hexapoda</taxon>
        <taxon>Insecta</taxon>
        <taxon>Pterygota</taxon>
        <taxon>Neoptera</taxon>
        <taxon>Paraneoptera</taxon>
        <taxon>Hemiptera</taxon>
        <taxon>Sternorrhyncha</taxon>
        <taxon>Aphidomorpha</taxon>
        <taxon>Aphidoidea</taxon>
        <taxon>Aphididae</taxon>
        <taxon>Aphidini</taxon>
        <taxon>Schizaphis</taxon>
    </lineage>
</organism>
<dbReference type="AlphaFoldDB" id="A0A2S2PDG6"/>
<name>A0A2S2PDG6_SCHGA</name>
<keyword evidence="1 2" id="KW-0694">RNA-binding</keyword>
<dbReference type="PANTHER" id="PTHR46205">
    <property type="entry name" value="LOQUACIOUS, ISOFORM B"/>
    <property type="match status" value="1"/>
</dbReference>
<dbReference type="Pfam" id="PF00035">
    <property type="entry name" value="dsrm"/>
    <property type="match status" value="2"/>
</dbReference>
<dbReference type="GO" id="GO:0003725">
    <property type="term" value="F:double-stranded RNA binding"/>
    <property type="evidence" value="ECO:0007669"/>
    <property type="project" value="TreeGrafter"/>
</dbReference>
<dbReference type="GO" id="GO:0005634">
    <property type="term" value="C:nucleus"/>
    <property type="evidence" value="ECO:0007669"/>
    <property type="project" value="TreeGrafter"/>
</dbReference>
<dbReference type="PROSITE" id="PS50137">
    <property type="entry name" value="DS_RBD"/>
    <property type="match status" value="2"/>
</dbReference>
<dbReference type="SMART" id="SM00358">
    <property type="entry name" value="DSRM"/>
    <property type="match status" value="3"/>
</dbReference>
<dbReference type="GO" id="GO:0070920">
    <property type="term" value="P:regulation of regulatory ncRNA processing"/>
    <property type="evidence" value="ECO:0007669"/>
    <property type="project" value="TreeGrafter"/>
</dbReference>
<reference evidence="4" key="1">
    <citation type="submission" date="2018-04" db="EMBL/GenBank/DDBJ databases">
        <title>Transcriptome of Schizaphis graminum biotype I.</title>
        <authorList>
            <person name="Scully E.D."/>
            <person name="Geib S.M."/>
            <person name="Palmer N.A."/>
            <person name="Koch K."/>
            <person name="Bradshaw J."/>
            <person name="Heng-Moss T."/>
            <person name="Sarath G."/>
        </authorList>
    </citation>
    <scope>NUCLEOTIDE SEQUENCE</scope>
</reference>
<dbReference type="InterPro" id="IPR014720">
    <property type="entry name" value="dsRBD_dom"/>
</dbReference>
<dbReference type="EMBL" id="GGMR01014357">
    <property type="protein sequence ID" value="MBY26976.1"/>
    <property type="molecule type" value="Transcribed_RNA"/>
</dbReference>
<dbReference type="SUPFAM" id="SSF54768">
    <property type="entry name" value="dsRNA-binding domain-like"/>
    <property type="match status" value="3"/>
</dbReference>
<evidence type="ECO:0000313" key="4">
    <source>
        <dbReference type="EMBL" id="MBY26976.1"/>
    </source>
</evidence>
<dbReference type="InterPro" id="IPR051247">
    <property type="entry name" value="RLC_Component"/>
</dbReference>
<evidence type="ECO:0000256" key="2">
    <source>
        <dbReference type="PROSITE-ProRule" id="PRU00266"/>
    </source>
</evidence>
<sequence length="435" mass="49396">MPKNEDQVKNNIYNLENTNIDDSEHESKTMIAKTQKNKTAISLLNEWAMRGDGTKPFVVSYMLMAITGHAHKPIFTYMCQIDNIKVLGEGKSKKEAKQNAAAQMCKKHFDFKIDFLNDNDKIITSTTTTDNFEVNENVTFLSSNEGSQIIDEINSDMGDEELQFKNEEVQIAYCDMNPVGALQELCTTYKWIPPSYCFDILNKNQRECKIVLYKVICEVFHLQTMGTASVKKEAKRKAARLMFEKIFDIGVDKLNELKSSYPITLLPTEDDEQNKSNIYNEENQKLSNKWFSAYCFRSYFTEAIAARTKTNDATIIPLIENKDNPMEIEQYIENYDPNASNVNKLNTLCKELGFQAIYVCLGVQKKEGQDEKYAVLVQVTSLPVTVTTGYGATADIAAEEAAKSILQTFKAMLLFTKPATLNLNNNEEEKIVNVL</sequence>
<dbReference type="PANTHER" id="PTHR46205:SF3">
    <property type="entry name" value="LOQUACIOUS, ISOFORM B"/>
    <property type="match status" value="1"/>
</dbReference>
<dbReference type="GO" id="GO:0030422">
    <property type="term" value="P:siRNA processing"/>
    <property type="evidence" value="ECO:0007669"/>
    <property type="project" value="TreeGrafter"/>
</dbReference>
<accession>A0A2S2PDG6</accession>
<gene>
    <name evidence="4" type="primary">tarbp2</name>
    <name evidence="4" type="ORF">g.141576</name>
</gene>
<evidence type="ECO:0000256" key="1">
    <source>
        <dbReference type="ARBA" id="ARBA00022884"/>
    </source>
</evidence>
<dbReference type="GO" id="GO:0005737">
    <property type="term" value="C:cytoplasm"/>
    <property type="evidence" value="ECO:0007669"/>
    <property type="project" value="TreeGrafter"/>
</dbReference>
<evidence type="ECO:0000259" key="3">
    <source>
        <dbReference type="PROSITE" id="PS50137"/>
    </source>
</evidence>
<protein>
    <submittedName>
        <fullName evidence="4">RISC-loading complex subunit tarbp2</fullName>
    </submittedName>
</protein>
<dbReference type="Gene3D" id="3.30.160.20">
    <property type="match status" value="3"/>
</dbReference>
<dbReference type="GO" id="GO:0070578">
    <property type="term" value="C:RISC-loading complex"/>
    <property type="evidence" value="ECO:0007669"/>
    <property type="project" value="TreeGrafter"/>
</dbReference>
<dbReference type="GO" id="GO:0016442">
    <property type="term" value="C:RISC complex"/>
    <property type="evidence" value="ECO:0007669"/>
    <property type="project" value="TreeGrafter"/>
</dbReference>